<comment type="caution">
    <text evidence="2">The sequence shown here is derived from an EMBL/GenBank/DDBJ whole genome shotgun (WGS) entry which is preliminary data.</text>
</comment>
<evidence type="ECO:0000313" key="2">
    <source>
        <dbReference type="EMBL" id="CAH0535442.1"/>
    </source>
</evidence>
<sequence>MSSTDPYFDIRPFHDDEVPAAIERLIADKDFTNAIIKSRYPKLQHQLGWLLRPLIRFYLARKWKKIRSVRDVQDQVRHYMDAGLKQTSDGVTYSGLDKLDPNQSYLFISNHRDIAMDPALVNWGLYHDNRDTVRIAIGDNLLRMPCATDLMKLNKSFIVKRSAKGPRELMKVLGQLSSYIRHSLDEGQSIWLAQREGRAKDGNDKTDPAILKMLHVEGRKQKVDFGDYVASLRIVPVSIAYENDPCDRAKAKELAAVANHGFYEKGEFEDIQSIIHGIVGEKRRVHLHFGDVVGNQFETPEALAQALDQQIMGNYKLYPVNYIAAEQPHPLITDEERKRFAQKLDGLSEQEQSILKAMYANPVLNQANATRASHSVS</sequence>
<accession>A0ABM8ZXH9</accession>
<dbReference type="InterPro" id="IPR002123">
    <property type="entry name" value="Plipid/glycerol_acylTrfase"/>
</dbReference>
<evidence type="ECO:0000259" key="1">
    <source>
        <dbReference type="Pfam" id="PF01553"/>
    </source>
</evidence>
<protein>
    <recommendedName>
        <fullName evidence="1">Phospholipid/glycerol acyltransferase domain-containing protein</fullName>
    </recommendedName>
</protein>
<dbReference type="Proteomes" id="UP000838672">
    <property type="component" value="Unassembled WGS sequence"/>
</dbReference>
<dbReference type="EMBL" id="CAKLDI010000002">
    <property type="protein sequence ID" value="CAH0535442.1"/>
    <property type="molecule type" value="Genomic_DNA"/>
</dbReference>
<dbReference type="PANTHER" id="PTHR30068">
    <property type="entry name" value="URONATE ISOMERASE"/>
    <property type="match status" value="1"/>
</dbReference>
<feature type="domain" description="Phospholipid/glycerol acyltransferase" evidence="1">
    <location>
        <begin position="91"/>
        <end position="193"/>
    </location>
</feature>
<dbReference type="SUPFAM" id="SSF69593">
    <property type="entry name" value="Glycerol-3-phosphate (1)-acyltransferase"/>
    <property type="match status" value="1"/>
</dbReference>
<organism evidence="2 3">
    <name type="scientific">Vibrio stylophorae</name>
    <dbReference type="NCBI Taxonomy" id="659351"/>
    <lineage>
        <taxon>Bacteria</taxon>
        <taxon>Pseudomonadati</taxon>
        <taxon>Pseudomonadota</taxon>
        <taxon>Gammaproteobacteria</taxon>
        <taxon>Vibrionales</taxon>
        <taxon>Vibrionaceae</taxon>
        <taxon>Vibrio</taxon>
    </lineage>
</organism>
<dbReference type="RefSeq" id="WP_237468309.1">
    <property type="nucleotide sequence ID" value="NZ_CAKLDI010000002.1"/>
</dbReference>
<name>A0ABM8ZXH9_9VIBR</name>
<dbReference type="PANTHER" id="PTHR30068:SF3">
    <property type="entry name" value="PHOSPHOLIPID_GLYCEROL ACYLTRANSFERASE DOMAIN-CONTAINING PROTEIN"/>
    <property type="match status" value="1"/>
</dbReference>
<reference evidence="2" key="1">
    <citation type="submission" date="2021-11" db="EMBL/GenBank/DDBJ databases">
        <authorList>
            <person name="Rodrigo-Torres L."/>
            <person name="Arahal R. D."/>
            <person name="Lucena T."/>
        </authorList>
    </citation>
    <scope>NUCLEOTIDE SEQUENCE</scope>
    <source>
        <strain evidence="2">CECT 7929</strain>
    </source>
</reference>
<dbReference type="Pfam" id="PF01553">
    <property type="entry name" value="Acyltransferase"/>
    <property type="match status" value="1"/>
</dbReference>
<gene>
    <name evidence="2" type="ORF">VST7929_03016</name>
</gene>
<keyword evidence="3" id="KW-1185">Reference proteome</keyword>
<evidence type="ECO:0000313" key="3">
    <source>
        <dbReference type="Proteomes" id="UP000838672"/>
    </source>
</evidence>
<proteinExistence type="predicted"/>